<dbReference type="SUPFAM" id="SSF53474">
    <property type="entry name" value="alpha/beta-Hydrolases"/>
    <property type="match status" value="1"/>
</dbReference>
<dbReference type="EMBL" id="BMUW01000002">
    <property type="protein sequence ID" value="GGZ45732.1"/>
    <property type="molecule type" value="Genomic_DNA"/>
</dbReference>
<comment type="caution">
    <text evidence="2">The sequence shown here is derived from an EMBL/GenBank/DDBJ whole genome shotgun (WGS) entry which is preliminary data.</text>
</comment>
<evidence type="ECO:0000313" key="3">
    <source>
        <dbReference type="Proteomes" id="UP000624183"/>
    </source>
</evidence>
<evidence type="ECO:0000256" key="1">
    <source>
        <dbReference type="SAM" id="MobiDB-lite"/>
    </source>
</evidence>
<keyword evidence="3" id="KW-1185">Reference proteome</keyword>
<dbReference type="InterPro" id="IPR029058">
    <property type="entry name" value="AB_hydrolase_fold"/>
</dbReference>
<gene>
    <name evidence="2" type="ORF">GCM10010328_20330</name>
</gene>
<accession>A0ABQ3BLU9</accession>
<organism evidence="2 3">
    <name type="scientific">Streptomyces rubiginosohelvolus</name>
    <dbReference type="NCBI Taxonomy" id="67362"/>
    <lineage>
        <taxon>Bacteria</taxon>
        <taxon>Bacillati</taxon>
        <taxon>Actinomycetota</taxon>
        <taxon>Actinomycetes</taxon>
        <taxon>Kitasatosporales</taxon>
        <taxon>Streptomycetaceae</taxon>
        <taxon>Streptomyces</taxon>
    </lineage>
</organism>
<reference evidence="3" key="1">
    <citation type="journal article" date="2019" name="Int. J. Syst. Evol. Microbiol.">
        <title>The Global Catalogue of Microorganisms (GCM) 10K type strain sequencing project: providing services to taxonomists for standard genome sequencing and annotation.</title>
        <authorList>
            <consortium name="The Broad Institute Genomics Platform"/>
            <consortium name="The Broad Institute Genome Sequencing Center for Infectious Disease"/>
            <person name="Wu L."/>
            <person name="Ma J."/>
        </authorList>
    </citation>
    <scope>NUCLEOTIDE SEQUENCE [LARGE SCALE GENOMIC DNA]</scope>
    <source>
        <strain evidence="3">JCM 4602</strain>
    </source>
</reference>
<name>A0ABQ3BLU9_9ACTN</name>
<dbReference type="Proteomes" id="UP000624183">
    <property type="component" value="Unassembled WGS sequence"/>
</dbReference>
<proteinExistence type="predicted"/>
<evidence type="ECO:0000313" key="2">
    <source>
        <dbReference type="EMBL" id="GGZ45732.1"/>
    </source>
</evidence>
<feature type="region of interest" description="Disordered" evidence="1">
    <location>
        <begin position="202"/>
        <end position="228"/>
    </location>
</feature>
<dbReference type="Gene3D" id="3.40.50.1820">
    <property type="entry name" value="alpha/beta hydrolase"/>
    <property type="match status" value="1"/>
</dbReference>
<protein>
    <submittedName>
        <fullName evidence="2">Uncharacterized protein</fullName>
    </submittedName>
</protein>
<sequence length="228" mass="25405">MRPCSYAPRLEGAAAMEMPVAMARLQLVPGIGPWARRRGLPTHPWGPDALTLGDLHLPVQIGYALTGARRGTGEQTLQLLQPYAGQRYRAARLILINAGPDAWYRGDPRKLGVETNEEWWAATRNPDVVRAMLEDYRAGLTIDRERKRRITPGAVDPRDTWQHWAHDLQGHGIDSGHHMAEEAPPPALHCHRRLFHPLTASARRRHRTPPQNHRTCSAGPLTAGGVTP</sequence>